<feature type="domain" description="Histidine kinase/HSP90-like ATPase" evidence="6">
    <location>
        <begin position="9"/>
        <end position="91"/>
    </location>
</feature>
<keyword evidence="3" id="KW-0808">Transferase</keyword>
<dbReference type="EMBL" id="JAJVCN010000001">
    <property type="protein sequence ID" value="MCE7002932.1"/>
    <property type="molecule type" value="Genomic_DNA"/>
</dbReference>
<evidence type="ECO:0000313" key="7">
    <source>
        <dbReference type="EMBL" id="MCE7002932.1"/>
    </source>
</evidence>
<dbReference type="RefSeq" id="WP_233724506.1">
    <property type="nucleotide sequence ID" value="NZ_JAJVCN010000001.1"/>
</dbReference>
<protein>
    <recommendedName>
        <fullName evidence="2">histidine kinase</fullName>
        <ecNumber evidence="2">2.7.13.3</ecNumber>
    </recommendedName>
</protein>
<organism evidence="7 8">
    <name type="scientific">Kibdelosporangium philippinense</name>
    <dbReference type="NCBI Taxonomy" id="211113"/>
    <lineage>
        <taxon>Bacteria</taxon>
        <taxon>Bacillati</taxon>
        <taxon>Actinomycetota</taxon>
        <taxon>Actinomycetes</taxon>
        <taxon>Pseudonocardiales</taxon>
        <taxon>Pseudonocardiaceae</taxon>
        <taxon>Kibdelosporangium</taxon>
    </lineage>
</organism>
<dbReference type="CDD" id="cd16917">
    <property type="entry name" value="HATPase_UhpB-NarQ-NarX-like"/>
    <property type="match status" value="1"/>
</dbReference>
<gene>
    <name evidence="7" type="ORF">LWC34_08830</name>
</gene>
<dbReference type="PANTHER" id="PTHR24421:SF10">
    <property type="entry name" value="NITRATE_NITRITE SENSOR PROTEIN NARQ"/>
    <property type="match status" value="1"/>
</dbReference>
<dbReference type="InterPro" id="IPR050482">
    <property type="entry name" value="Sensor_HK_TwoCompSys"/>
</dbReference>
<dbReference type="Gene3D" id="3.30.565.10">
    <property type="entry name" value="Histidine kinase-like ATPase, C-terminal domain"/>
    <property type="match status" value="1"/>
</dbReference>
<name>A0ABS8Z660_9PSEU</name>
<dbReference type="PANTHER" id="PTHR24421">
    <property type="entry name" value="NITRATE/NITRITE SENSOR PROTEIN NARX-RELATED"/>
    <property type="match status" value="1"/>
</dbReference>
<keyword evidence="8" id="KW-1185">Reference proteome</keyword>
<dbReference type="Pfam" id="PF02518">
    <property type="entry name" value="HATPase_c"/>
    <property type="match status" value="1"/>
</dbReference>
<keyword evidence="5" id="KW-0902">Two-component regulatory system</keyword>
<dbReference type="InterPro" id="IPR003594">
    <property type="entry name" value="HATPase_dom"/>
</dbReference>
<dbReference type="InterPro" id="IPR036890">
    <property type="entry name" value="HATPase_C_sf"/>
</dbReference>
<keyword evidence="4" id="KW-0418">Kinase</keyword>
<dbReference type="SUPFAM" id="SSF55874">
    <property type="entry name" value="ATPase domain of HSP90 chaperone/DNA topoisomerase II/histidine kinase"/>
    <property type="match status" value="1"/>
</dbReference>
<evidence type="ECO:0000256" key="1">
    <source>
        <dbReference type="ARBA" id="ARBA00000085"/>
    </source>
</evidence>
<evidence type="ECO:0000256" key="2">
    <source>
        <dbReference type="ARBA" id="ARBA00012438"/>
    </source>
</evidence>
<evidence type="ECO:0000256" key="3">
    <source>
        <dbReference type="ARBA" id="ARBA00022679"/>
    </source>
</evidence>
<comment type="caution">
    <text evidence="7">The sequence shown here is derived from an EMBL/GenBank/DDBJ whole genome shotgun (WGS) entry which is preliminary data.</text>
</comment>
<reference evidence="7 8" key="1">
    <citation type="submission" date="2021-12" db="EMBL/GenBank/DDBJ databases">
        <title>Genome sequence of Kibdelosporangium philippinense ATCC 49844.</title>
        <authorList>
            <person name="Fedorov E.A."/>
            <person name="Omeragic M."/>
            <person name="Shalygina K.F."/>
            <person name="Maclea K.S."/>
        </authorList>
    </citation>
    <scope>NUCLEOTIDE SEQUENCE [LARGE SCALE GENOMIC DNA]</scope>
    <source>
        <strain evidence="7 8">ATCC 49844</strain>
    </source>
</reference>
<sequence>MAPEAWLAVVRTAQEALTNAHKHAPDAQVMMDLRCAQDWCELEVRDTGGTSGESTGNGYGLVGMRERAELIGGTLDAGPVDEGFRVRLRVPA</sequence>
<evidence type="ECO:0000256" key="5">
    <source>
        <dbReference type="ARBA" id="ARBA00023012"/>
    </source>
</evidence>
<comment type="catalytic activity">
    <reaction evidence="1">
        <text>ATP + protein L-histidine = ADP + protein N-phospho-L-histidine.</text>
        <dbReference type="EC" id="2.7.13.3"/>
    </reaction>
</comment>
<dbReference type="EC" id="2.7.13.3" evidence="2"/>
<dbReference type="Proteomes" id="UP001521150">
    <property type="component" value="Unassembled WGS sequence"/>
</dbReference>
<evidence type="ECO:0000313" key="8">
    <source>
        <dbReference type="Proteomes" id="UP001521150"/>
    </source>
</evidence>
<proteinExistence type="predicted"/>
<evidence type="ECO:0000256" key="4">
    <source>
        <dbReference type="ARBA" id="ARBA00022777"/>
    </source>
</evidence>
<evidence type="ECO:0000259" key="6">
    <source>
        <dbReference type="Pfam" id="PF02518"/>
    </source>
</evidence>
<accession>A0ABS8Z660</accession>